<name>A0A0E9S8X3_ANGAN</name>
<dbReference type="AlphaFoldDB" id="A0A0E9S8X3"/>
<organism evidence="1">
    <name type="scientific">Anguilla anguilla</name>
    <name type="common">European freshwater eel</name>
    <name type="synonym">Muraena anguilla</name>
    <dbReference type="NCBI Taxonomy" id="7936"/>
    <lineage>
        <taxon>Eukaryota</taxon>
        <taxon>Metazoa</taxon>
        <taxon>Chordata</taxon>
        <taxon>Craniata</taxon>
        <taxon>Vertebrata</taxon>
        <taxon>Euteleostomi</taxon>
        <taxon>Actinopterygii</taxon>
        <taxon>Neopterygii</taxon>
        <taxon>Teleostei</taxon>
        <taxon>Anguilliformes</taxon>
        <taxon>Anguillidae</taxon>
        <taxon>Anguilla</taxon>
    </lineage>
</organism>
<reference evidence="1" key="1">
    <citation type="submission" date="2014-11" db="EMBL/GenBank/DDBJ databases">
        <authorList>
            <person name="Amaro Gonzalez C."/>
        </authorList>
    </citation>
    <scope>NUCLEOTIDE SEQUENCE</scope>
</reference>
<accession>A0A0E9S8X3</accession>
<proteinExistence type="predicted"/>
<protein>
    <submittedName>
        <fullName evidence="1">Uncharacterized protein</fullName>
    </submittedName>
</protein>
<reference evidence="1" key="2">
    <citation type="journal article" date="2015" name="Fish Shellfish Immunol.">
        <title>Early steps in the European eel (Anguilla anguilla)-Vibrio vulnificus interaction in the gills: Role of the RtxA13 toxin.</title>
        <authorList>
            <person name="Callol A."/>
            <person name="Pajuelo D."/>
            <person name="Ebbesson L."/>
            <person name="Teles M."/>
            <person name="MacKenzie S."/>
            <person name="Amaro C."/>
        </authorList>
    </citation>
    <scope>NUCLEOTIDE SEQUENCE</scope>
</reference>
<sequence>MLLNGHIPEEFPSLCQ</sequence>
<dbReference type="EMBL" id="GBXM01070900">
    <property type="protein sequence ID" value="JAH37677.1"/>
    <property type="molecule type" value="Transcribed_RNA"/>
</dbReference>
<evidence type="ECO:0000313" key="1">
    <source>
        <dbReference type="EMBL" id="JAH37677.1"/>
    </source>
</evidence>